<dbReference type="SUPFAM" id="SSF56024">
    <property type="entry name" value="Phospholipase D/nuclease"/>
    <property type="match status" value="2"/>
</dbReference>
<evidence type="ECO:0000259" key="14">
    <source>
        <dbReference type="PROSITE" id="PS50035"/>
    </source>
</evidence>
<organism evidence="15 16">
    <name type="scientific">Candidatus Cryptobacteroides avistercoris</name>
    <dbReference type="NCBI Taxonomy" id="2840758"/>
    <lineage>
        <taxon>Bacteria</taxon>
        <taxon>Pseudomonadati</taxon>
        <taxon>Bacteroidota</taxon>
        <taxon>Bacteroidia</taxon>
        <taxon>Bacteroidales</taxon>
        <taxon>Candidatus Cryptobacteroides</taxon>
    </lineage>
</organism>
<comment type="caution">
    <text evidence="12">Lacks conserved residue(s) required for the propagation of feature annotation.</text>
</comment>
<feature type="domain" description="PLD phosphodiesterase" evidence="14">
    <location>
        <begin position="379"/>
        <end position="406"/>
    </location>
</feature>
<evidence type="ECO:0000256" key="11">
    <source>
        <dbReference type="ARBA" id="ARBA00023264"/>
    </source>
</evidence>
<evidence type="ECO:0000256" key="13">
    <source>
        <dbReference type="NCBIfam" id="TIGR04265"/>
    </source>
</evidence>
<dbReference type="Gene3D" id="3.30.870.10">
    <property type="entry name" value="Endonuclease Chain A"/>
    <property type="match status" value="2"/>
</dbReference>
<comment type="function">
    <text evidence="12">Catalyzes the reversible phosphatidyl group transfer from one phosphatidylglycerol molecule to another to form cardiolipin (CL) (diphosphatidylglycerol) and glycerol.</text>
</comment>
<dbReference type="InterPro" id="IPR001736">
    <property type="entry name" value="PLipase_D/transphosphatidylase"/>
</dbReference>
<dbReference type="CDD" id="cd09110">
    <property type="entry name" value="PLDc_CLS_1"/>
    <property type="match status" value="1"/>
</dbReference>
<feature type="transmembrane region" description="Helical" evidence="12">
    <location>
        <begin position="30"/>
        <end position="49"/>
    </location>
</feature>
<dbReference type="InterPro" id="IPR025202">
    <property type="entry name" value="PLD-like_dom"/>
</dbReference>
<keyword evidence="6" id="KW-0677">Repeat</keyword>
<protein>
    <recommendedName>
        <fullName evidence="12 13">Cardiolipin synthase</fullName>
        <shortName evidence="12">CL synthase</shortName>
        <ecNumber evidence="12 13">2.7.8.-</ecNumber>
    </recommendedName>
</protein>
<evidence type="ECO:0000256" key="12">
    <source>
        <dbReference type="HAMAP-Rule" id="MF_01916"/>
    </source>
</evidence>
<comment type="similarity">
    <text evidence="12">Belongs to the phospholipase D family. Cardiolipin synthase subfamily.</text>
</comment>
<comment type="catalytic activity">
    <reaction evidence="12">
        <text>2 a 1,2-diacyl-sn-glycero-3-phospho-(1'-sn-glycerol) = a cardiolipin + glycerol</text>
        <dbReference type="Rhea" id="RHEA:31451"/>
        <dbReference type="ChEBI" id="CHEBI:17754"/>
        <dbReference type="ChEBI" id="CHEBI:62237"/>
        <dbReference type="ChEBI" id="CHEBI:64716"/>
    </reaction>
</comment>
<evidence type="ECO:0000313" key="16">
    <source>
        <dbReference type="Proteomes" id="UP000823769"/>
    </source>
</evidence>
<dbReference type="InterPro" id="IPR027379">
    <property type="entry name" value="CLS_N"/>
</dbReference>
<comment type="subcellular location">
    <subcellularLocation>
        <location evidence="1 12">Cell membrane</location>
        <topology evidence="1 12">Multi-pass membrane protein</topology>
    </subcellularLocation>
</comment>
<dbReference type="AlphaFoldDB" id="A0A9D9IXX8"/>
<feature type="active site" evidence="12">
    <location>
        <position position="208"/>
    </location>
</feature>
<proteinExistence type="inferred from homology"/>
<keyword evidence="4 12" id="KW-0808">Transferase</keyword>
<dbReference type="NCBIfam" id="TIGR04265">
    <property type="entry name" value="bac_cardiolipin"/>
    <property type="match status" value="1"/>
</dbReference>
<evidence type="ECO:0000256" key="8">
    <source>
        <dbReference type="ARBA" id="ARBA00023098"/>
    </source>
</evidence>
<evidence type="ECO:0000256" key="5">
    <source>
        <dbReference type="ARBA" id="ARBA00022692"/>
    </source>
</evidence>
<dbReference type="Pfam" id="PF00614">
    <property type="entry name" value="PLDc"/>
    <property type="match status" value="1"/>
</dbReference>
<dbReference type="GO" id="GO:0008808">
    <property type="term" value="F:cardiolipin synthase activity"/>
    <property type="evidence" value="ECO:0007669"/>
    <property type="project" value="UniProtKB-UniRule"/>
</dbReference>
<feature type="active site" evidence="12">
    <location>
        <position position="386"/>
    </location>
</feature>
<gene>
    <name evidence="15" type="primary">cls</name>
    <name evidence="15" type="ORF">IAB76_03185</name>
</gene>
<evidence type="ECO:0000256" key="2">
    <source>
        <dbReference type="ARBA" id="ARBA00022475"/>
    </source>
</evidence>
<keyword evidence="5 12" id="KW-0812">Transmembrane</keyword>
<name>A0A9D9IXX8_9BACT</name>
<evidence type="ECO:0000256" key="1">
    <source>
        <dbReference type="ARBA" id="ARBA00004651"/>
    </source>
</evidence>
<keyword evidence="10 12" id="KW-0594">Phospholipid biosynthesis</keyword>
<keyword evidence="3 12" id="KW-0444">Lipid biosynthesis</keyword>
<feature type="active site" evidence="12">
    <location>
        <position position="384"/>
    </location>
</feature>
<dbReference type="PANTHER" id="PTHR21248">
    <property type="entry name" value="CARDIOLIPIN SYNTHASE"/>
    <property type="match status" value="1"/>
</dbReference>
<keyword evidence="8 12" id="KW-0443">Lipid metabolism</keyword>
<dbReference type="PROSITE" id="PS50035">
    <property type="entry name" value="PLD"/>
    <property type="match status" value="2"/>
</dbReference>
<sequence>MWLNIILLLAVLSIVTMVIAENRHPVRTLAWIVVLVCLPGVGLVLYFFFGRDNRGKRLISDDDLSRLKKMTEEQNSASICRKLPPDDEDMMKLLWRTNRAYPMTGNDIRIYTDFDSMFTDLLSDLESARSHIHFEFFKIEDDPIGRKIEDVLVRKAGEGLEVRLQYDDAANLSRKRFFRRMEAGGVQVQPFIKVEIPFLSSNTNYRNHRKVVVIDGRVGYLGGMNIAERYSTGIRGGKWRDTHMRVCGPAVSELQTSFLTDWQFSSKQLLVSRAYYPGIPPCGGVTMQIATSGPMDEWRVIMQGIVRMISSSSEYIYIQSPYLIPTDSVLMALRNAALAGVDVRVMIPYRGDKGITVPLASRSYVREVLDAGVKVYFWKSGYLHSKAIVSDDRVSTVGSTNMDVRSYEQDFEINAFIYDRAAALELKAAFLEDQKLCWQADPQTWPHRPLRVRFAESLARLLSPLL</sequence>
<reference evidence="15" key="1">
    <citation type="submission" date="2020-10" db="EMBL/GenBank/DDBJ databases">
        <authorList>
            <person name="Gilroy R."/>
        </authorList>
    </citation>
    <scope>NUCLEOTIDE SEQUENCE</scope>
    <source>
        <strain evidence="15">B3-1481</strain>
    </source>
</reference>
<comment type="caution">
    <text evidence="15">The sequence shown here is derived from an EMBL/GenBank/DDBJ whole genome shotgun (WGS) entry which is preliminary data.</text>
</comment>
<keyword evidence="2 12" id="KW-1003">Cell membrane</keyword>
<dbReference type="EC" id="2.7.8.-" evidence="12 13"/>
<dbReference type="SMART" id="SM00155">
    <property type="entry name" value="PLDc"/>
    <property type="match status" value="2"/>
</dbReference>
<dbReference type="InterPro" id="IPR030874">
    <property type="entry name" value="Cardiolipin_synth_Firmi"/>
</dbReference>
<dbReference type="InterPro" id="IPR022924">
    <property type="entry name" value="Cardiolipin_synthase"/>
</dbReference>
<feature type="active site" evidence="12">
    <location>
        <position position="391"/>
    </location>
</feature>
<evidence type="ECO:0000256" key="10">
    <source>
        <dbReference type="ARBA" id="ARBA00023209"/>
    </source>
</evidence>
<dbReference type="Proteomes" id="UP000823769">
    <property type="component" value="Unassembled WGS sequence"/>
</dbReference>
<accession>A0A9D9IXX8</accession>
<dbReference type="Pfam" id="PF13091">
    <property type="entry name" value="PLDc_2"/>
    <property type="match status" value="1"/>
</dbReference>
<feature type="active site" evidence="12">
    <location>
        <position position="210"/>
    </location>
</feature>
<feature type="domain" description="PLD phosphodiesterase" evidence="14">
    <location>
        <begin position="203"/>
        <end position="230"/>
    </location>
</feature>
<dbReference type="GO" id="GO:0005886">
    <property type="term" value="C:plasma membrane"/>
    <property type="evidence" value="ECO:0007669"/>
    <property type="project" value="UniProtKB-SubCell"/>
</dbReference>
<reference evidence="15" key="2">
    <citation type="journal article" date="2021" name="PeerJ">
        <title>Extensive microbial diversity within the chicken gut microbiome revealed by metagenomics and culture.</title>
        <authorList>
            <person name="Gilroy R."/>
            <person name="Ravi A."/>
            <person name="Getino M."/>
            <person name="Pursley I."/>
            <person name="Horton D.L."/>
            <person name="Alikhan N.F."/>
            <person name="Baker D."/>
            <person name="Gharbi K."/>
            <person name="Hall N."/>
            <person name="Watson M."/>
            <person name="Adriaenssens E.M."/>
            <person name="Foster-Nyarko E."/>
            <person name="Jarju S."/>
            <person name="Secka A."/>
            <person name="Antonio M."/>
            <person name="Oren A."/>
            <person name="Chaudhuri R.R."/>
            <person name="La Ragione R."/>
            <person name="Hildebrand F."/>
            <person name="Pallen M.J."/>
        </authorList>
    </citation>
    <scope>NUCLEOTIDE SEQUENCE</scope>
    <source>
        <strain evidence="15">B3-1481</strain>
    </source>
</reference>
<dbReference type="HAMAP" id="MF_01916">
    <property type="entry name" value="Cardiolipin_synth_Cls"/>
    <property type="match status" value="1"/>
</dbReference>
<keyword evidence="7 12" id="KW-1133">Transmembrane helix</keyword>
<dbReference type="PANTHER" id="PTHR21248:SF22">
    <property type="entry name" value="PHOSPHOLIPASE D"/>
    <property type="match status" value="1"/>
</dbReference>
<evidence type="ECO:0000256" key="9">
    <source>
        <dbReference type="ARBA" id="ARBA00023136"/>
    </source>
</evidence>
<keyword evidence="11 12" id="KW-1208">Phospholipid metabolism</keyword>
<evidence type="ECO:0000256" key="6">
    <source>
        <dbReference type="ARBA" id="ARBA00022737"/>
    </source>
</evidence>
<dbReference type="GO" id="GO:0032049">
    <property type="term" value="P:cardiolipin biosynthetic process"/>
    <property type="evidence" value="ECO:0007669"/>
    <property type="project" value="UniProtKB-UniRule"/>
</dbReference>
<dbReference type="CDD" id="cd09112">
    <property type="entry name" value="PLDc_CLS_2"/>
    <property type="match status" value="1"/>
</dbReference>
<dbReference type="EMBL" id="JADILW010000048">
    <property type="protein sequence ID" value="MBO8480099.1"/>
    <property type="molecule type" value="Genomic_DNA"/>
</dbReference>
<evidence type="ECO:0000313" key="15">
    <source>
        <dbReference type="EMBL" id="MBO8480099.1"/>
    </source>
</evidence>
<keyword evidence="9 12" id="KW-0472">Membrane</keyword>
<evidence type="ECO:0000256" key="4">
    <source>
        <dbReference type="ARBA" id="ARBA00022679"/>
    </source>
</evidence>
<dbReference type="Pfam" id="PF13396">
    <property type="entry name" value="PLDc_N"/>
    <property type="match status" value="1"/>
</dbReference>
<feature type="active site" evidence="12">
    <location>
        <position position="215"/>
    </location>
</feature>
<evidence type="ECO:0000256" key="3">
    <source>
        <dbReference type="ARBA" id="ARBA00022516"/>
    </source>
</evidence>
<evidence type="ECO:0000256" key="7">
    <source>
        <dbReference type="ARBA" id="ARBA00022989"/>
    </source>
</evidence>